<gene>
    <name evidence="3" type="ORF">VTHSUH11_00630</name>
    <name evidence="2" type="ORF">VTHSUH11_02290</name>
    <name evidence="1" type="ORF">VTHSUH11_05700</name>
</gene>
<comment type="caution">
    <text evidence="2">The sequence shown here is derived from an EMBL/GenBank/DDBJ whole genome shotgun (WGS) entry which is preliminary data.</text>
</comment>
<proteinExistence type="predicted"/>
<dbReference type="EMBL" id="PPDF01000009">
    <property type="protein sequence ID" value="PQL25053.1"/>
    <property type="molecule type" value="Genomic_DNA"/>
</dbReference>
<sequence length="43" mass="5200">IKVLKRISYGLRHFGRFRVRILLLSKKNGTNHTYDWCQRRLVG</sequence>
<protein>
    <submittedName>
        <fullName evidence="2">ISL3 family transposase</fullName>
    </submittedName>
</protein>
<dbReference type="Proteomes" id="UP000238877">
    <property type="component" value="Unassembled WGS sequence"/>
</dbReference>
<dbReference type="EMBL" id="PPDF01000005">
    <property type="protein sequence ID" value="PQL25802.1"/>
    <property type="molecule type" value="Genomic_DNA"/>
</dbReference>
<dbReference type="AlphaFoldDB" id="A0A2S7ZR99"/>
<evidence type="ECO:0000313" key="1">
    <source>
        <dbReference type="EMBL" id="PQL25053.1"/>
    </source>
</evidence>
<evidence type="ECO:0000313" key="2">
    <source>
        <dbReference type="EMBL" id="PQL25802.1"/>
    </source>
</evidence>
<reference evidence="2 4" key="1">
    <citation type="submission" date="2018-01" db="EMBL/GenBank/DDBJ databases">
        <title>Draft genome sequences of clinical isolates and type strains of oral Veillonella including Veillonella infantum sp., nov.</title>
        <authorList>
            <person name="Mashima I."/>
            <person name="Liao Y.-C."/>
            <person name="Sabharwal A."/>
            <person name="Haase E.M."/>
            <person name="Nakazawa F."/>
            <person name="Scannapieco F.A."/>
        </authorList>
    </citation>
    <scope>NUCLEOTIDE SEQUENCE [LARGE SCALE GENOMIC DNA]</scope>
    <source>
        <strain evidence="2 4">Y6</strain>
    </source>
</reference>
<evidence type="ECO:0000313" key="4">
    <source>
        <dbReference type="Proteomes" id="UP000238877"/>
    </source>
</evidence>
<organism evidence="2 4">
    <name type="scientific">Veillonella tobetsuensis</name>
    <dbReference type="NCBI Taxonomy" id="1110546"/>
    <lineage>
        <taxon>Bacteria</taxon>
        <taxon>Bacillati</taxon>
        <taxon>Bacillota</taxon>
        <taxon>Negativicutes</taxon>
        <taxon>Veillonellales</taxon>
        <taxon>Veillonellaceae</taxon>
        <taxon>Veillonella</taxon>
    </lineage>
</organism>
<name>A0A2S7ZR99_9FIRM</name>
<evidence type="ECO:0000313" key="3">
    <source>
        <dbReference type="EMBL" id="PQL25995.1"/>
    </source>
</evidence>
<feature type="non-terminal residue" evidence="2">
    <location>
        <position position="1"/>
    </location>
</feature>
<dbReference type="EMBL" id="PPDF01000002">
    <property type="protein sequence ID" value="PQL25995.1"/>
    <property type="molecule type" value="Genomic_DNA"/>
</dbReference>
<accession>A0A2S7ZR99</accession>